<dbReference type="RefSeq" id="WP_222843569.1">
    <property type="nucleotide sequence ID" value="NZ_CP018180.1"/>
</dbReference>
<dbReference type="KEGG" id="lng:BSQ50_01080"/>
<feature type="transmembrane region" description="Helical" evidence="1">
    <location>
        <begin position="185"/>
        <end position="203"/>
    </location>
</feature>
<keyword evidence="1" id="KW-1133">Transmembrane helix</keyword>
<keyword evidence="1" id="KW-0472">Membrane</keyword>
<dbReference type="EMBL" id="CP018180">
    <property type="protein sequence ID" value="AUJ31284.1"/>
    <property type="molecule type" value="Genomic_DNA"/>
</dbReference>
<evidence type="ECO:0000256" key="1">
    <source>
        <dbReference type="SAM" id="Phobius"/>
    </source>
</evidence>
<dbReference type="Proteomes" id="UP000324497">
    <property type="component" value="Chromosome"/>
</dbReference>
<protein>
    <submittedName>
        <fullName evidence="2">Uncharacterized protein</fullName>
    </submittedName>
</protein>
<evidence type="ECO:0000313" key="2">
    <source>
        <dbReference type="EMBL" id="AUJ31284.1"/>
    </source>
</evidence>
<gene>
    <name evidence="2" type="ORF">BSQ50_01080</name>
</gene>
<feature type="transmembrane region" description="Helical" evidence="1">
    <location>
        <begin position="263"/>
        <end position="283"/>
    </location>
</feature>
<evidence type="ECO:0000313" key="3">
    <source>
        <dbReference type="Proteomes" id="UP000324497"/>
    </source>
</evidence>
<sequence length="290" mass="32083">MELSRRKKPVYLQKEQRGHGLTRLMTFLLLLAFCVSGFSYALRVTIFDESTVQQFVTQKEFVQEVNQKLNTVLAATAQEYNIPSRLTTGLLTEKQVKADLTTAISNIYAGKTQPVDTVLIQQQVKKNLQEKATALSIPTDNSIYQTAVSTLLSGLQSELQTELNTQKLAQPIKDFTAARRVNQQVGIIALSLTVVLLVLLLLSERNFWNWLHYLGLAALPAGIIILLGSYLLTALPLTERLSQLEFDLSGLAGSVIDLTAKQLNLVGVCLFAVGVVGLLLGWIGRRQQRS</sequence>
<keyword evidence="3" id="KW-1185">Reference proteome</keyword>
<proteinExistence type="predicted"/>
<feature type="transmembrane region" description="Helical" evidence="1">
    <location>
        <begin position="21"/>
        <end position="42"/>
    </location>
</feature>
<organism evidence="2 3">
    <name type="scientific">Liquorilactobacillus nagelii</name>
    <dbReference type="NCBI Taxonomy" id="82688"/>
    <lineage>
        <taxon>Bacteria</taxon>
        <taxon>Bacillati</taxon>
        <taxon>Bacillota</taxon>
        <taxon>Bacilli</taxon>
        <taxon>Lactobacillales</taxon>
        <taxon>Lactobacillaceae</taxon>
        <taxon>Liquorilactobacillus</taxon>
    </lineage>
</organism>
<name>A0A3Q8CLE9_9LACO</name>
<feature type="transmembrane region" description="Helical" evidence="1">
    <location>
        <begin position="210"/>
        <end position="232"/>
    </location>
</feature>
<dbReference type="AlphaFoldDB" id="A0A3Q8CLE9"/>
<accession>A0A3Q8CLE9</accession>
<keyword evidence="1" id="KW-0812">Transmembrane</keyword>
<reference evidence="2 3" key="1">
    <citation type="submission" date="2016-11" db="EMBL/GenBank/DDBJ databases">
        <title>Interaction between Lactobacillus species and yeast in water kefir.</title>
        <authorList>
            <person name="Behr J."/>
            <person name="Xu D."/>
            <person name="Vogel R.F."/>
        </authorList>
    </citation>
    <scope>NUCLEOTIDE SEQUENCE [LARGE SCALE GENOMIC DNA]</scope>
    <source>
        <strain evidence="2 3">TMW 1.1827</strain>
    </source>
</reference>